<feature type="non-terminal residue" evidence="1">
    <location>
        <position position="1"/>
    </location>
</feature>
<reference evidence="1" key="1">
    <citation type="submission" date="2018-06" db="EMBL/GenBank/DDBJ databases">
        <authorList>
            <person name="Zhirakovskaya E."/>
        </authorList>
    </citation>
    <scope>NUCLEOTIDE SEQUENCE</scope>
</reference>
<dbReference type="EMBL" id="UOGK01000340">
    <property type="protein sequence ID" value="VAX40129.1"/>
    <property type="molecule type" value="Genomic_DNA"/>
</dbReference>
<evidence type="ECO:0000313" key="1">
    <source>
        <dbReference type="EMBL" id="VAX40129.1"/>
    </source>
</evidence>
<gene>
    <name evidence="1" type="ORF">MNBD_PLANCTO03-1448</name>
</gene>
<dbReference type="AlphaFoldDB" id="A0A3B1DCT7"/>
<protein>
    <submittedName>
        <fullName evidence="1">Uncharacterized protein</fullName>
    </submittedName>
</protein>
<name>A0A3B1DCT7_9ZZZZ</name>
<sequence>LHNCQVTLGKPDLLSTVILLDAQKYLASMCSGRRR</sequence>
<organism evidence="1">
    <name type="scientific">hydrothermal vent metagenome</name>
    <dbReference type="NCBI Taxonomy" id="652676"/>
    <lineage>
        <taxon>unclassified sequences</taxon>
        <taxon>metagenomes</taxon>
        <taxon>ecological metagenomes</taxon>
    </lineage>
</organism>
<accession>A0A3B1DCT7</accession>
<proteinExistence type="predicted"/>